<dbReference type="InterPro" id="IPR009050">
    <property type="entry name" value="Globin-like_sf"/>
</dbReference>
<sequence>MSLAEVKDSYSRCCVNPKFFDMFYGNFLASHPTIAPMFAKTEMSKQKSLLRQGISMMFMHLGGNGVGTTGIDRIGESHSKKKMNIDPNLYHFWINSLVKSVKECDAEFTPALETEWRKTLRSGVDRIVSFYNT</sequence>
<dbReference type="RefSeq" id="WP_121990467.1">
    <property type="nucleotide sequence ID" value="NZ_OUNR01000019.1"/>
</dbReference>
<protein>
    <submittedName>
        <fullName evidence="3">Globin</fullName>
    </submittedName>
</protein>
<dbReference type="Proteomes" id="UP000248168">
    <property type="component" value="Unassembled WGS sequence"/>
</dbReference>
<dbReference type="GO" id="GO:0019825">
    <property type="term" value="F:oxygen binding"/>
    <property type="evidence" value="ECO:0007669"/>
    <property type="project" value="InterPro"/>
</dbReference>
<dbReference type="OrthoDB" id="980856at2"/>
<proteinExistence type="inferred from homology"/>
<evidence type="ECO:0000313" key="4">
    <source>
        <dbReference type="Proteomes" id="UP000248168"/>
    </source>
</evidence>
<organism evidence="3 4">
    <name type="scientific">Nitrospira lenta</name>
    <dbReference type="NCBI Taxonomy" id="1436998"/>
    <lineage>
        <taxon>Bacteria</taxon>
        <taxon>Pseudomonadati</taxon>
        <taxon>Nitrospirota</taxon>
        <taxon>Nitrospiria</taxon>
        <taxon>Nitrospirales</taxon>
        <taxon>Nitrospiraceae</taxon>
        <taxon>Nitrospira</taxon>
    </lineage>
</organism>
<reference evidence="4" key="1">
    <citation type="submission" date="2018-04" db="EMBL/GenBank/DDBJ databases">
        <authorList>
            <person name="Lucker S."/>
            <person name="Sakoula D."/>
        </authorList>
    </citation>
    <scope>NUCLEOTIDE SEQUENCE [LARGE SCALE GENOMIC DNA]</scope>
</reference>
<dbReference type="GO" id="GO:0020037">
    <property type="term" value="F:heme binding"/>
    <property type="evidence" value="ECO:0007669"/>
    <property type="project" value="InterPro"/>
</dbReference>
<evidence type="ECO:0000313" key="3">
    <source>
        <dbReference type="EMBL" id="SPP66280.1"/>
    </source>
</evidence>
<dbReference type="SUPFAM" id="SSF46458">
    <property type="entry name" value="Globin-like"/>
    <property type="match status" value="1"/>
</dbReference>
<dbReference type="InterPro" id="IPR012292">
    <property type="entry name" value="Globin/Proto"/>
</dbReference>
<name>A0A330L8L5_9BACT</name>
<dbReference type="CDD" id="cd01040">
    <property type="entry name" value="Mb-like"/>
    <property type="match status" value="1"/>
</dbReference>
<keyword evidence="1" id="KW-0408">Iron</keyword>
<dbReference type="Gene3D" id="1.10.490.10">
    <property type="entry name" value="Globins"/>
    <property type="match status" value="1"/>
</dbReference>
<dbReference type="InterPro" id="IPR000971">
    <property type="entry name" value="Globin"/>
</dbReference>
<keyword evidence="1" id="KW-0479">Metal-binding</keyword>
<gene>
    <name evidence="3" type="ORF">NITLEN_60083</name>
</gene>
<dbReference type="GO" id="GO:0005344">
    <property type="term" value="F:oxygen carrier activity"/>
    <property type="evidence" value="ECO:0007669"/>
    <property type="project" value="UniProtKB-KW"/>
</dbReference>
<dbReference type="InterPro" id="IPR044399">
    <property type="entry name" value="Mb-like_M"/>
</dbReference>
<evidence type="ECO:0000256" key="1">
    <source>
        <dbReference type="RuleBase" id="RU000356"/>
    </source>
</evidence>
<accession>A0A330L8L5</accession>
<keyword evidence="1" id="KW-0349">Heme</keyword>
<dbReference type="Pfam" id="PF00042">
    <property type="entry name" value="Globin"/>
    <property type="match status" value="1"/>
</dbReference>
<dbReference type="AlphaFoldDB" id="A0A330L8L5"/>
<comment type="similarity">
    <text evidence="1">Belongs to the globin family.</text>
</comment>
<keyword evidence="1" id="KW-0561">Oxygen transport</keyword>
<keyword evidence="1" id="KW-0813">Transport</keyword>
<keyword evidence="4" id="KW-1185">Reference proteome</keyword>
<dbReference type="InParanoid" id="A0A330L8L5"/>
<feature type="domain" description="Globin" evidence="2">
    <location>
        <begin position="23"/>
        <end position="122"/>
    </location>
</feature>
<dbReference type="EMBL" id="OUNR01000019">
    <property type="protein sequence ID" value="SPP66280.1"/>
    <property type="molecule type" value="Genomic_DNA"/>
</dbReference>
<evidence type="ECO:0000259" key="2">
    <source>
        <dbReference type="Pfam" id="PF00042"/>
    </source>
</evidence>